<evidence type="ECO:0000256" key="6">
    <source>
        <dbReference type="SAM" id="Phobius"/>
    </source>
</evidence>
<comment type="caution">
    <text evidence="8">The sequence shown here is derived from an EMBL/GenBank/DDBJ whole genome shotgun (WGS) entry which is preliminary data.</text>
</comment>
<evidence type="ECO:0000256" key="5">
    <source>
        <dbReference type="ARBA" id="ARBA00023136"/>
    </source>
</evidence>
<evidence type="ECO:0000259" key="7">
    <source>
        <dbReference type="Pfam" id="PF06271"/>
    </source>
</evidence>
<evidence type="ECO:0000256" key="3">
    <source>
        <dbReference type="ARBA" id="ARBA00022692"/>
    </source>
</evidence>
<gene>
    <name evidence="8" type="ORF">CGZ94_12240</name>
</gene>
<evidence type="ECO:0000256" key="2">
    <source>
        <dbReference type="ARBA" id="ARBA00022475"/>
    </source>
</evidence>
<comment type="subcellular location">
    <subcellularLocation>
        <location evidence="1">Cell membrane</location>
        <topology evidence="1">Multi-pass membrane protein</topology>
    </subcellularLocation>
</comment>
<dbReference type="PANTHER" id="PTHR36115">
    <property type="entry name" value="PROLINE-RICH ANTIGEN HOMOLOG-RELATED"/>
    <property type="match status" value="1"/>
</dbReference>
<keyword evidence="2" id="KW-1003">Cell membrane</keyword>
<feature type="transmembrane region" description="Helical" evidence="6">
    <location>
        <begin position="26"/>
        <end position="48"/>
    </location>
</feature>
<evidence type="ECO:0000313" key="9">
    <source>
        <dbReference type="Proteomes" id="UP000215896"/>
    </source>
</evidence>
<keyword evidence="9" id="KW-1185">Reference proteome</keyword>
<evidence type="ECO:0000256" key="1">
    <source>
        <dbReference type="ARBA" id="ARBA00004651"/>
    </source>
</evidence>
<feature type="domain" description="RDD" evidence="7">
    <location>
        <begin position="19"/>
        <end position="127"/>
    </location>
</feature>
<name>A0A255GF76_9ACTN</name>
<feature type="transmembrane region" description="Helical" evidence="6">
    <location>
        <begin position="60"/>
        <end position="83"/>
    </location>
</feature>
<proteinExistence type="predicted"/>
<keyword evidence="4 6" id="KW-1133">Transmembrane helix</keyword>
<dbReference type="InterPro" id="IPR051791">
    <property type="entry name" value="Pra-immunoreactive"/>
</dbReference>
<keyword evidence="3 6" id="KW-0812">Transmembrane</keyword>
<evidence type="ECO:0000256" key="4">
    <source>
        <dbReference type="ARBA" id="ARBA00022989"/>
    </source>
</evidence>
<feature type="transmembrane region" description="Helical" evidence="6">
    <location>
        <begin position="95"/>
        <end position="116"/>
    </location>
</feature>
<dbReference type="Pfam" id="PF06271">
    <property type="entry name" value="RDD"/>
    <property type="match status" value="1"/>
</dbReference>
<accession>A0A255GF76</accession>
<dbReference type="InterPro" id="IPR016795">
    <property type="entry name" value="UCP021697"/>
</dbReference>
<evidence type="ECO:0000313" key="8">
    <source>
        <dbReference type="EMBL" id="OYO12973.1"/>
    </source>
</evidence>
<dbReference type="InterPro" id="IPR010432">
    <property type="entry name" value="RDD"/>
</dbReference>
<dbReference type="AlphaFoldDB" id="A0A255GF76"/>
<dbReference type="PANTHER" id="PTHR36115:SF6">
    <property type="entry name" value="PROLINE-RICH ANTIGEN HOMOLOG"/>
    <property type="match status" value="1"/>
</dbReference>
<sequence>MEAWPGEELGLPEAGRGSLASWRARITAIVLDWAICSVAAWAIFGPLAMRGGSWRSFTTLGLFFVMSTLLTTFIGGTVGQLITRIAVVRLDHQPLGFLRALARAVLVCLALPAMVIGAHRRGLHDLAVGTVVVNRR</sequence>
<dbReference type="Proteomes" id="UP000215896">
    <property type="component" value="Unassembled WGS sequence"/>
</dbReference>
<reference evidence="8 9" key="1">
    <citation type="submission" date="2017-07" db="EMBL/GenBank/DDBJ databases">
        <title>Draft whole genome sequences of clinical Proprionibacteriaceae strains.</title>
        <authorList>
            <person name="Bernier A.-M."/>
            <person name="Bernard K."/>
            <person name="Domingo M.-C."/>
        </authorList>
    </citation>
    <scope>NUCLEOTIDE SEQUENCE [LARGE SCALE GENOMIC DNA]</scope>
    <source>
        <strain evidence="8 9">NML 030167</strain>
    </source>
</reference>
<dbReference type="GO" id="GO:0005886">
    <property type="term" value="C:plasma membrane"/>
    <property type="evidence" value="ECO:0007669"/>
    <property type="project" value="UniProtKB-SubCell"/>
</dbReference>
<dbReference type="PIRSF" id="PIRSF021697">
    <property type="entry name" value="UCP021697"/>
    <property type="match status" value="1"/>
</dbReference>
<dbReference type="OrthoDB" id="5187110at2"/>
<organism evidence="8 9">
    <name type="scientific">Enemella evansiae</name>
    <dbReference type="NCBI Taxonomy" id="2016499"/>
    <lineage>
        <taxon>Bacteria</taxon>
        <taxon>Bacillati</taxon>
        <taxon>Actinomycetota</taxon>
        <taxon>Actinomycetes</taxon>
        <taxon>Propionibacteriales</taxon>
        <taxon>Propionibacteriaceae</taxon>
        <taxon>Enemella</taxon>
    </lineage>
</organism>
<protein>
    <submittedName>
        <fullName evidence="8">RDD family protein</fullName>
    </submittedName>
</protein>
<keyword evidence="5 6" id="KW-0472">Membrane</keyword>
<dbReference type="EMBL" id="NMVO01000014">
    <property type="protein sequence ID" value="OYO12973.1"/>
    <property type="molecule type" value="Genomic_DNA"/>
</dbReference>